<reference evidence="8" key="1">
    <citation type="journal article" date="2019" name="Int. J. Syst. Evol. Microbiol.">
        <title>The Global Catalogue of Microorganisms (GCM) 10K type strain sequencing project: providing services to taxonomists for standard genome sequencing and annotation.</title>
        <authorList>
            <consortium name="The Broad Institute Genomics Platform"/>
            <consortium name="The Broad Institute Genome Sequencing Center for Infectious Disease"/>
            <person name="Wu L."/>
            <person name="Ma J."/>
        </authorList>
    </citation>
    <scope>NUCLEOTIDE SEQUENCE [LARGE SCALE GENOMIC DNA]</scope>
    <source>
        <strain evidence="8">JCM 18956</strain>
    </source>
</reference>
<dbReference type="PROSITE" id="PS51257">
    <property type="entry name" value="PROKAR_LIPOPROTEIN"/>
    <property type="match status" value="1"/>
</dbReference>
<evidence type="ECO:0000313" key="7">
    <source>
        <dbReference type="EMBL" id="GAA4680387.1"/>
    </source>
</evidence>
<dbReference type="PANTHER" id="PTHR30290">
    <property type="entry name" value="PERIPLASMIC BINDING COMPONENT OF ABC TRANSPORTER"/>
    <property type="match status" value="1"/>
</dbReference>
<keyword evidence="3" id="KW-0813">Transport</keyword>
<accession>A0ABP8W4P3</accession>
<keyword evidence="4 5" id="KW-0732">Signal</keyword>
<keyword evidence="8" id="KW-1185">Reference proteome</keyword>
<dbReference type="EMBL" id="BAABLM010000005">
    <property type="protein sequence ID" value="GAA4680387.1"/>
    <property type="molecule type" value="Genomic_DNA"/>
</dbReference>
<dbReference type="Gene3D" id="3.10.105.10">
    <property type="entry name" value="Dipeptide-binding Protein, Domain 3"/>
    <property type="match status" value="1"/>
</dbReference>
<feature type="domain" description="Solute-binding protein family 5" evidence="6">
    <location>
        <begin position="85"/>
        <end position="435"/>
    </location>
</feature>
<dbReference type="InterPro" id="IPR000914">
    <property type="entry name" value="SBP_5_dom"/>
</dbReference>
<protein>
    <submittedName>
        <fullName evidence="7">ABC transporter substrate-binding protein</fullName>
    </submittedName>
</protein>
<dbReference type="Proteomes" id="UP001501295">
    <property type="component" value="Unassembled WGS sequence"/>
</dbReference>
<evidence type="ECO:0000256" key="2">
    <source>
        <dbReference type="ARBA" id="ARBA00005695"/>
    </source>
</evidence>
<evidence type="ECO:0000259" key="6">
    <source>
        <dbReference type="Pfam" id="PF00496"/>
    </source>
</evidence>
<proteinExistence type="inferred from homology"/>
<feature type="chain" id="PRO_5045589653" evidence="5">
    <location>
        <begin position="22"/>
        <end position="510"/>
    </location>
</feature>
<evidence type="ECO:0000256" key="1">
    <source>
        <dbReference type="ARBA" id="ARBA00004196"/>
    </source>
</evidence>
<evidence type="ECO:0000256" key="3">
    <source>
        <dbReference type="ARBA" id="ARBA00022448"/>
    </source>
</evidence>
<dbReference type="Gene3D" id="3.40.190.10">
    <property type="entry name" value="Periplasmic binding protein-like II"/>
    <property type="match status" value="1"/>
</dbReference>
<dbReference type="SUPFAM" id="SSF53850">
    <property type="entry name" value="Periplasmic binding protein-like II"/>
    <property type="match status" value="1"/>
</dbReference>
<evidence type="ECO:0000256" key="5">
    <source>
        <dbReference type="SAM" id="SignalP"/>
    </source>
</evidence>
<dbReference type="RefSeq" id="WP_345376431.1">
    <property type="nucleotide sequence ID" value="NZ_BAABLM010000005.1"/>
</dbReference>
<organism evidence="7 8">
    <name type="scientific">Frondihabitans cladoniiphilus</name>
    <dbReference type="NCBI Taxonomy" id="715785"/>
    <lineage>
        <taxon>Bacteria</taxon>
        <taxon>Bacillati</taxon>
        <taxon>Actinomycetota</taxon>
        <taxon>Actinomycetes</taxon>
        <taxon>Micrococcales</taxon>
        <taxon>Microbacteriaceae</taxon>
        <taxon>Frondihabitans</taxon>
    </lineage>
</organism>
<feature type="signal peptide" evidence="5">
    <location>
        <begin position="1"/>
        <end position="21"/>
    </location>
</feature>
<dbReference type="Pfam" id="PF00496">
    <property type="entry name" value="SBP_bac_5"/>
    <property type="match status" value="1"/>
</dbReference>
<dbReference type="PANTHER" id="PTHR30290:SF10">
    <property type="entry name" value="PERIPLASMIC OLIGOPEPTIDE-BINDING PROTEIN-RELATED"/>
    <property type="match status" value="1"/>
</dbReference>
<dbReference type="PIRSF" id="PIRSF002741">
    <property type="entry name" value="MppA"/>
    <property type="match status" value="1"/>
</dbReference>
<sequence length="510" mass="52945">MRQRFRLGLTIAGLTTVAALALTGCSSSGSSSSSSSSASASGTSSKSVTVAIPDQITTLDPILNQVLTINKSVFDSLTTTDASGKLVADLATSWKANADSTSWVYTIRPGAKFSDGTPVTADDVVYTYQSTQSRADALNKSYLGSMTSVAKTGTDQVTFTLAKPVASWPRTTTLISIVSQAAYTKDPAGYAKTPLGSGPYAVASSTQSSVALTTNKYYWGKKPAYSKATIEYVADATATLNGLQTGEINAALVAPTQVSTATGAGLTVNSTSGNGVAYLGYNTSASGLQSTELRQAISYAIDRGAIAKTLLNGNADPIGQLVAPVTAGYDKSVKPTDYSLSKAKALVKASGYTGTPIEFEYPTDGWIPQSSQVAQAIQGYLKAAGITVTMKGTDNATLTNDWLAKSMNGIYLFGFKPSTLDSQLVLGLLYGPTSKGYQDVPAIDALITQSQAEADPTARTATIGKVWEASNTDALYAPLFVNKYSYASTSGVGVNARSDGYILPADLTAK</sequence>
<evidence type="ECO:0000256" key="4">
    <source>
        <dbReference type="ARBA" id="ARBA00022729"/>
    </source>
</evidence>
<comment type="caution">
    <text evidence="7">The sequence shown here is derived from an EMBL/GenBank/DDBJ whole genome shotgun (WGS) entry which is preliminary data.</text>
</comment>
<dbReference type="InterPro" id="IPR039424">
    <property type="entry name" value="SBP_5"/>
</dbReference>
<comment type="similarity">
    <text evidence="2">Belongs to the bacterial solute-binding protein 5 family.</text>
</comment>
<gene>
    <name evidence="7" type="ORF">GCM10025780_27050</name>
</gene>
<evidence type="ECO:0000313" key="8">
    <source>
        <dbReference type="Proteomes" id="UP001501295"/>
    </source>
</evidence>
<dbReference type="InterPro" id="IPR030678">
    <property type="entry name" value="Peptide/Ni-bd"/>
</dbReference>
<name>A0ABP8W4P3_9MICO</name>
<comment type="subcellular location">
    <subcellularLocation>
        <location evidence="1">Cell envelope</location>
    </subcellularLocation>
</comment>
<dbReference type="CDD" id="cd00995">
    <property type="entry name" value="PBP2_NikA_DppA_OppA_like"/>
    <property type="match status" value="1"/>
</dbReference>